<protein>
    <recommendedName>
        <fullName evidence="4">Carboxypeptidase regulatory-like domain-containing protein</fullName>
    </recommendedName>
</protein>
<sequence length="196" mass="20760">MPGEAPARPRRRSCLGGMMSNHDHRPADPAVDETELTLAAEALTDDDEALLAALRACYEDLDPVPDGLVERIQFEITLDALHTEVATLTSLDLADSGARSASTESIRTVTFTAESVTTMVTISPQPDGTVRVDGWVAPGAGLLVEVLLADGAHRTHADEDGRFVIEDLPAGLAKFALHTTEADGSPHTVVSPTIEL</sequence>
<accession>A0ABP7CNM6</accession>
<gene>
    <name evidence="2" type="ORF">GCM10022204_04160</name>
</gene>
<dbReference type="Proteomes" id="UP001500051">
    <property type="component" value="Unassembled WGS sequence"/>
</dbReference>
<evidence type="ECO:0000313" key="2">
    <source>
        <dbReference type="EMBL" id="GAA3691999.1"/>
    </source>
</evidence>
<dbReference type="EMBL" id="BAAAYX010000002">
    <property type="protein sequence ID" value="GAA3691999.1"/>
    <property type="molecule type" value="Genomic_DNA"/>
</dbReference>
<evidence type="ECO:0000256" key="1">
    <source>
        <dbReference type="SAM" id="MobiDB-lite"/>
    </source>
</evidence>
<comment type="caution">
    <text evidence="2">The sequence shown here is derived from an EMBL/GenBank/DDBJ whole genome shotgun (WGS) entry which is preliminary data.</text>
</comment>
<evidence type="ECO:0008006" key="4">
    <source>
        <dbReference type="Google" id="ProtNLM"/>
    </source>
</evidence>
<proteinExistence type="predicted"/>
<evidence type="ECO:0000313" key="3">
    <source>
        <dbReference type="Proteomes" id="UP001500051"/>
    </source>
</evidence>
<feature type="region of interest" description="Disordered" evidence="1">
    <location>
        <begin position="1"/>
        <end position="29"/>
    </location>
</feature>
<name>A0ABP7CNM6_9ACTN</name>
<keyword evidence="3" id="KW-1185">Reference proteome</keyword>
<organism evidence="2 3">
    <name type="scientific">Microlunatus aurantiacus</name>
    <dbReference type="NCBI Taxonomy" id="446786"/>
    <lineage>
        <taxon>Bacteria</taxon>
        <taxon>Bacillati</taxon>
        <taxon>Actinomycetota</taxon>
        <taxon>Actinomycetes</taxon>
        <taxon>Propionibacteriales</taxon>
        <taxon>Propionibacteriaceae</taxon>
        <taxon>Microlunatus</taxon>
    </lineage>
</organism>
<reference evidence="3" key="1">
    <citation type="journal article" date="2019" name="Int. J. Syst. Evol. Microbiol.">
        <title>The Global Catalogue of Microorganisms (GCM) 10K type strain sequencing project: providing services to taxonomists for standard genome sequencing and annotation.</title>
        <authorList>
            <consortium name="The Broad Institute Genomics Platform"/>
            <consortium name="The Broad Institute Genome Sequencing Center for Infectious Disease"/>
            <person name="Wu L."/>
            <person name="Ma J."/>
        </authorList>
    </citation>
    <scope>NUCLEOTIDE SEQUENCE [LARGE SCALE GENOMIC DNA]</scope>
    <source>
        <strain evidence="3">JCM 16548</strain>
    </source>
</reference>